<organism evidence="1 2">
    <name type="scientific">Spirosoma liriopis</name>
    <dbReference type="NCBI Taxonomy" id="2937440"/>
    <lineage>
        <taxon>Bacteria</taxon>
        <taxon>Pseudomonadati</taxon>
        <taxon>Bacteroidota</taxon>
        <taxon>Cytophagia</taxon>
        <taxon>Cytophagales</taxon>
        <taxon>Cytophagaceae</taxon>
        <taxon>Spirosoma</taxon>
    </lineage>
</organism>
<dbReference type="EMBL" id="JALPRF010000002">
    <property type="protein sequence ID" value="MCK8493425.1"/>
    <property type="molecule type" value="Genomic_DNA"/>
</dbReference>
<protein>
    <recommendedName>
        <fullName evidence="3">DUF4251 domain-containing protein</fullName>
    </recommendedName>
</protein>
<dbReference type="RefSeq" id="WP_248477973.1">
    <property type="nucleotide sequence ID" value="NZ_JALPRF010000002.1"/>
</dbReference>
<keyword evidence="2" id="KW-1185">Reference proteome</keyword>
<evidence type="ECO:0008006" key="3">
    <source>
        <dbReference type="Google" id="ProtNLM"/>
    </source>
</evidence>
<comment type="caution">
    <text evidence="1">The sequence shown here is derived from an EMBL/GenBank/DDBJ whole genome shotgun (WGS) entry which is preliminary data.</text>
</comment>
<reference evidence="1 2" key="1">
    <citation type="submission" date="2022-04" db="EMBL/GenBank/DDBJ databases">
        <title>Spirosoma sp. strain RP8 genome sequencing and assembly.</title>
        <authorList>
            <person name="Jung Y."/>
        </authorList>
    </citation>
    <scope>NUCLEOTIDE SEQUENCE [LARGE SCALE GENOMIC DNA]</scope>
    <source>
        <strain evidence="1 2">RP8</strain>
    </source>
</reference>
<name>A0ABT0HMM4_9BACT</name>
<accession>A0ABT0HMM4</accession>
<sequence length="198" mass="21902">MKRTLYLVWLLTAIGCSTKKQSPPQTPTDSVQTTIDSGPIRTRETLPEKQPTKNALTAGAGTWHYERTTDNTNNPVYKASVVSSNVLDFAFPYAGGSVGTLTIRKRSTGTTVYLEVSKGQFNRSFQGGNAQIRFDNGSPVSYFFSGAENGRANIIFFDAEQKLIRQLKTAKEMVVTIGFNSQGTHQVKFRVAGLRWDH</sequence>
<gene>
    <name evidence="1" type="ORF">M0L20_16275</name>
</gene>
<evidence type="ECO:0000313" key="1">
    <source>
        <dbReference type="EMBL" id="MCK8493425.1"/>
    </source>
</evidence>
<proteinExistence type="predicted"/>
<evidence type="ECO:0000313" key="2">
    <source>
        <dbReference type="Proteomes" id="UP001202180"/>
    </source>
</evidence>
<dbReference type="Proteomes" id="UP001202180">
    <property type="component" value="Unassembled WGS sequence"/>
</dbReference>
<dbReference type="PROSITE" id="PS51257">
    <property type="entry name" value="PROKAR_LIPOPROTEIN"/>
    <property type="match status" value="1"/>
</dbReference>